<evidence type="ECO:0000313" key="2">
    <source>
        <dbReference type="Proteomes" id="UP001233999"/>
    </source>
</evidence>
<organism evidence="1 2">
    <name type="scientific">Diploptera punctata</name>
    <name type="common">Pacific beetle cockroach</name>
    <dbReference type="NCBI Taxonomy" id="6984"/>
    <lineage>
        <taxon>Eukaryota</taxon>
        <taxon>Metazoa</taxon>
        <taxon>Ecdysozoa</taxon>
        <taxon>Arthropoda</taxon>
        <taxon>Hexapoda</taxon>
        <taxon>Insecta</taxon>
        <taxon>Pterygota</taxon>
        <taxon>Neoptera</taxon>
        <taxon>Polyneoptera</taxon>
        <taxon>Dictyoptera</taxon>
        <taxon>Blattodea</taxon>
        <taxon>Blaberoidea</taxon>
        <taxon>Blaberidae</taxon>
        <taxon>Diplopterinae</taxon>
        <taxon>Diploptera</taxon>
    </lineage>
</organism>
<feature type="non-terminal residue" evidence="1">
    <location>
        <position position="159"/>
    </location>
</feature>
<dbReference type="AlphaFoldDB" id="A0AAD7ZRW6"/>
<reference evidence="1" key="2">
    <citation type="submission" date="2023-05" db="EMBL/GenBank/DDBJ databases">
        <authorList>
            <person name="Fouks B."/>
        </authorList>
    </citation>
    <scope>NUCLEOTIDE SEQUENCE</scope>
    <source>
        <strain evidence="1">Stay&amp;Tobe</strain>
        <tissue evidence="1">Testes</tissue>
    </source>
</reference>
<accession>A0AAD7ZRW6</accession>
<evidence type="ECO:0000313" key="1">
    <source>
        <dbReference type="EMBL" id="KAJ9585465.1"/>
    </source>
</evidence>
<reference evidence="1" key="1">
    <citation type="journal article" date="2023" name="IScience">
        <title>Live-bearing cockroach genome reveals convergent evolutionary mechanisms linked to viviparity in insects and beyond.</title>
        <authorList>
            <person name="Fouks B."/>
            <person name="Harrison M.C."/>
            <person name="Mikhailova A.A."/>
            <person name="Marchal E."/>
            <person name="English S."/>
            <person name="Carruthers M."/>
            <person name="Jennings E.C."/>
            <person name="Chiamaka E.L."/>
            <person name="Frigard R.A."/>
            <person name="Pippel M."/>
            <person name="Attardo G.M."/>
            <person name="Benoit J.B."/>
            <person name="Bornberg-Bauer E."/>
            <person name="Tobe S.S."/>
        </authorList>
    </citation>
    <scope>NUCLEOTIDE SEQUENCE</scope>
    <source>
        <strain evidence="1">Stay&amp;Tobe</strain>
    </source>
</reference>
<dbReference type="Proteomes" id="UP001233999">
    <property type="component" value="Unassembled WGS sequence"/>
</dbReference>
<proteinExistence type="predicted"/>
<comment type="caution">
    <text evidence="1">The sequence shown here is derived from an EMBL/GenBank/DDBJ whole genome shotgun (WGS) entry which is preliminary data.</text>
</comment>
<keyword evidence="2" id="KW-1185">Reference proteome</keyword>
<gene>
    <name evidence="1" type="ORF">L9F63_002730</name>
</gene>
<dbReference type="EMBL" id="JASPKZ010007268">
    <property type="protein sequence ID" value="KAJ9585465.1"/>
    <property type="molecule type" value="Genomic_DNA"/>
</dbReference>
<name>A0AAD7ZRW6_DIPPU</name>
<protein>
    <submittedName>
        <fullName evidence="1">Uncharacterized protein</fullName>
    </submittedName>
</protein>
<sequence length="159" mass="18544">RLTINQLSYRIVKNIPASYTSSMNFLEIITMLCLKKHRSMSKWKETISQHWLYSGQLVWLYCFQLYSGQLVWSSDQIFFPHSCHLIKSSFRIAVQWTASVQSSDQIFFPHSCTVDSLSGYIAFRIAVQWTASLYTLYSGQLVCCRVDSLSDIWHHLQDT</sequence>
<feature type="non-terminal residue" evidence="1">
    <location>
        <position position="1"/>
    </location>
</feature>